<dbReference type="AlphaFoldDB" id="A0A6A6QYW5"/>
<sequence>MPPDFENHILISQVLSTYSAPSSAAEKIALFAPDSTLVVHGGVEYKGKFTIEAFFAASENTKKAGHPFPHHLSSIKIDTNSSDHASAVSYFLVMGNTAPDHWGVYRDELVRIGGEWVFKERRITIEGADPKGWIGSGAGPVKF</sequence>
<dbReference type="EMBL" id="MU004186">
    <property type="protein sequence ID" value="KAF2497312.1"/>
    <property type="molecule type" value="Genomic_DNA"/>
</dbReference>
<keyword evidence="3" id="KW-1185">Reference proteome</keyword>
<dbReference type="InterPro" id="IPR037401">
    <property type="entry name" value="SnoaL-like"/>
</dbReference>
<dbReference type="Gene3D" id="3.10.450.50">
    <property type="match status" value="1"/>
</dbReference>
<feature type="domain" description="SnoaL-like" evidence="1">
    <location>
        <begin position="25"/>
        <end position="122"/>
    </location>
</feature>
<accession>A0A6A6QYW5</accession>
<dbReference type="SUPFAM" id="SSF54427">
    <property type="entry name" value="NTF2-like"/>
    <property type="match status" value="1"/>
</dbReference>
<organism evidence="2 3">
    <name type="scientific">Lophium mytilinum</name>
    <dbReference type="NCBI Taxonomy" id="390894"/>
    <lineage>
        <taxon>Eukaryota</taxon>
        <taxon>Fungi</taxon>
        <taxon>Dikarya</taxon>
        <taxon>Ascomycota</taxon>
        <taxon>Pezizomycotina</taxon>
        <taxon>Dothideomycetes</taxon>
        <taxon>Pleosporomycetidae</taxon>
        <taxon>Mytilinidiales</taxon>
        <taxon>Mytilinidiaceae</taxon>
        <taxon>Lophium</taxon>
    </lineage>
</organism>
<reference evidence="2" key="1">
    <citation type="journal article" date="2020" name="Stud. Mycol.">
        <title>101 Dothideomycetes genomes: a test case for predicting lifestyles and emergence of pathogens.</title>
        <authorList>
            <person name="Haridas S."/>
            <person name="Albert R."/>
            <person name="Binder M."/>
            <person name="Bloem J."/>
            <person name="Labutti K."/>
            <person name="Salamov A."/>
            <person name="Andreopoulos B."/>
            <person name="Baker S."/>
            <person name="Barry K."/>
            <person name="Bills G."/>
            <person name="Bluhm B."/>
            <person name="Cannon C."/>
            <person name="Castanera R."/>
            <person name="Culley D."/>
            <person name="Daum C."/>
            <person name="Ezra D."/>
            <person name="Gonzalez J."/>
            <person name="Henrissat B."/>
            <person name="Kuo A."/>
            <person name="Liang C."/>
            <person name="Lipzen A."/>
            <person name="Lutzoni F."/>
            <person name="Magnuson J."/>
            <person name="Mondo S."/>
            <person name="Nolan M."/>
            <person name="Ohm R."/>
            <person name="Pangilinan J."/>
            <person name="Park H.-J."/>
            <person name="Ramirez L."/>
            <person name="Alfaro M."/>
            <person name="Sun H."/>
            <person name="Tritt A."/>
            <person name="Yoshinaga Y."/>
            <person name="Zwiers L.-H."/>
            <person name="Turgeon B."/>
            <person name="Goodwin S."/>
            <person name="Spatafora J."/>
            <person name="Crous P."/>
            <person name="Grigoriev I."/>
        </authorList>
    </citation>
    <scope>NUCLEOTIDE SEQUENCE</scope>
    <source>
        <strain evidence="2">CBS 269.34</strain>
    </source>
</reference>
<gene>
    <name evidence="2" type="ORF">BU16DRAFT_525010</name>
</gene>
<dbReference type="OrthoDB" id="3790349at2759"/>
<protein>
    <recommendedName>
        <fullName evidence="1">SnoaL-like domain-containing protein</fullName>
    </recommendedName>
</protein>
<evidence type="ECO:0000313" key="3">
    <source>
        <dbReference type="Proteomes" id="UP000799750"/>
    </source>
</evidence>
<evidence type="ECO:0000259" key="1">
    <source>
        <dbReference type="Pfam" id="PF13577"/>
    </source>
</evidence>
<dbReference type="CDD" id="cd00531">
    <property type="entry name" value="NTF2_like"/>
    <property type="match status" value="1"/>
</dbReference>
<name>A0A6A6QYW5_9PEZI</name>
<proteinExistence type="predicted"/>
<dbReference type="Proteomes" id="UP000799750">
    <property type="component" value="Unassembled WGS sequence"/>
</dbReference>
<dbReference type="Pfam" id="PF13577">
    <property type="entry name" value="SnoaL_4"/>
    <property type="match status" value="1"/>
</dbReference>
<evidence type="ECO:0000313" key="2">
    <source>
        <dbReference type="EMBL" id="KAF2497312.1"/>
    </source>
</evidence>
<dbReference type="InterPro" id="IPR032710">
    <property type="entry name" value="NTF2-like_dom_sf"/>
</dbReference>